<feature type="domain" description="Type I restriction modification DNA specificity" evidence="4">
    <location>
        <begin position="13"/>
        <end position="177"/>
    </location>
</feature>
<proteinExistence type="inferred from homology"/>
<dbReference type="InterPro" id="IPR044946">
    <property type="entry name" value="Restrct_endonuc_typeI_TRD_sf"/>
</dbReference>
<reference evidence="5 6" key="1">
    <citation type="submission" date="2014-03" db="EMBL/GenBank/DDBJ databases">
        <title>Genomics of Bifidobacteria.</title>
        <authorList>
            <person name="Ventura M."/>
            <person name="Milani C."/>
            <person name="Lugli G.A."/>
        </authorList>
    </citation>
    <scope>NUCLEOTIDE SEQUENCE [LARGE SCALE GENOMIC DNA]</scope>
    <source>
        <strain evidence="5 6">LMG 11341</strain>
    </source>
</reference>
<evidence type="ECO:0000313" key="6">
    <source>
        <dbReference type="Proteomes" id="UP000029060"/>
    </source>
</evidence>
<dbReference type="InterPro" id="IPR000055">
    <property type="entry name" value="Restrct_endonuc_typeI_TRD"/>
</dbReference>
<dbReference type="REBASE" id="384949">
    <property type="entry name" value="S2.Bme11341ORF812P"/>
</dbReference>
<name>A0A087BH20_9BIFI</name>
<gene>
    <name evidence="5" type="ORF">BMERY_0809</name>
</gene>
<comment type="caution">
    <text evidence="5">The sequence shown here is derived from an EMBL/GenBank/DDBJ whole genome shotgun (WGS) entry which is preliminary data.</text>
</comment>
<keyword evidence="2" id="KW-0680">Restriction system</keyword>
<evidence type="ECO:0000256" key="3">
    <source>
        <dbReference type="ARBA" id="ARBA00023125"/>
    </source>
</evidence>
<evidence type="ECO:0000259" key="4">
    <source>
        <dbReference type="Pfam" id="PF01420"/>
    </source>
</evidence>
<keyword evidence="6" id="KW-1185">Reference proteome</keyword>
<dbReference type="PANTHER" id="PTHR30408">
    <property type="entry name" value="TYPE-1 RESTRICTION ENZYME ECOKI SPECIFICITY PROTEIN"/>
    <property type="match status" value="1"/>
</dbReference>
<feature type="domain" description="Type I restriction modification DNA specificity" evidence="4">
    <location>
        <begin position="260"/>
        <end position="370"/>
    </location>
</feature>
<dbReference type="Gene3D" id="3.90.220.20">
    <property type="entry name" value="DNA methylase specificity domains"/>
    <property type="match status" value="2"/>
</dbReference>
<dbReference type="InterPro" id="IPR052021">
    <property type="entry name" value="Type-I_RS_S_subunit"/>
</dbReference>
<dbReference type="STRING" id="78345.BMERY_0809"/>
<dbReference type="GO" id="GO:0009307">
    <property type="term" value="P:DNA restriction-modification system"/>
    <property type="evidence" value="ECO:0007669"/>
    <property type="project" value="UniProtKB-KW"/>
</dbReference>
<dbReference type="SUPFAM" id="SSF116734">
    <property type="entry name" value="DNA methylase specificity domain"/>
    <property type="match status" value="2"/>
</dbReference>
<dbReference type="CDD" id="cd17244">
    <property type="entry name" value="RMtype1_S_Apa101655I-TRD2-CR2_like"/>
    <property type="match status" value="1"/>
</dbReference>
<evidence type="ECO:0000256" key="1">
    <source>
        <dbReference type="ARBA" id="ARBA00010923"/>
    </source>
</evidence>
<dbReference type="AlphaFoldDB" id="A0A087BH20"/>
<dbReference type="eggNOG" id="COG0732">
    <property type="taxonomic scope" value="Bacteria"/>
</dbReference>
<dbReference type="EMBL" id="JGZC01000006">
    <property type="protein sequence ID" value="KFI70320.1"/>
    <property type="molecule type" value="Genomic_DNA"/>
</dbReference>
<dbReference type="Proteomes" id="UP000029060">
    <property type="component" value="Unassembled WGS sequence"/>
</dbReference>
<evidence type="ECO:0000313" key="5">
    <source>
        <dbReference type="EMBL" id="KFI70320.1"/>
    </source>
</evidence>
<sequence length="432" mass="48358">MTPSKHQFDGHRVRIPDVFDLQMGKTPSRKNPLYWRDGNHDWVSIADLGSFGKYVGKTKERINDFAVKESGIKLTPANTVLMSFKLSLGKTSITTEPVYTNEAIMAFINKGLYPVDTSFMYHQCRSKDWAAGTNAAVMGKTLNKRTLGRSVIFLPSLEEQEDIAAKLDFIDEQLQKAKDVLHELDSLVKSRFVEMFGNDKLFQARQMGQLFSGIVSGTNVSGKQRSILPGEFAVLKISAVTKGFFKPNEYKVVDDVSNIKMIHPRKGDLLFSRANTSEMVGATAIVDDDYEQLFLPDKLWRLDPAEGVNSLFLKYLLSTERVRAEISKASTGTSGSMQNISMAKFSRIDVFLPSAELQQQFADFAAQVDKSRFAGTFTGTINVKNYAISCSVHNNSGRIPNEALHSVREVTECALFELQELYDSLTQKYFAL</sequence>
<dbReference type="OrthoDB" id="3197085at2"/>
<accession>A0A087BH20</accession>
<comment type="similarity">
    <text evidence="1">Belongs to the type-I restriction system S methylase family.</text>
</comment>
<dbReference type="RefSeq" id="WP_051915109.1">
    <property type="nucleotide sequence ID" value="NZ_JGZC01000006.1"/>
</dbReference>
<keyword evidence="3" id="KW-0238">DNA-binding</keyword>
<organism evidence="5 6">
    <name type="scientific">Bifidobacterium merycicum</name>
    <dbReference type="NCBI Taxonomy" id="78345"/>
    <lineage>
        <taxon>Bacteria</taxon>
        <taxon>Bacillati</taxon>
        <taxon>Actinomycetota</taxon>
        <taxon>Actinomycetes</taxon>
        <taxon>Bifidobacteriales</taxon>
        <taxon>Bifidobacteriaceae</taxon>
        <taxon>Bifidobacterium</taxon>
    </lineage>
</organism>
<dbReference type="GO" id="GO:0003677">
    <property type="term" value="F:DNA binding"/>
    <property type="evidence" value="ECO:0007669"/>
    <property type="project" value="UniProtKB-KW"/>
</dbReference>
<protein>
    <submittedName>
        <fullName evidence="5">Restriction modification system DNA specificity subunit</fullName>
    </submittedName>
</protein>
<dbReference type="Pfam" id="PF01420">
    <property type="entry name" value="Methylase_S"/>
    <property type="match status" value="2"/>
</dbReference>
<dbReference type="PANTHER" id="PTHR30408:SF12">
    <property type="entry name" value="TYPE I RESTRICTION ENZYME MJAVIII SPECIFICITY SUBUNIT"/>
    <property type="match status" value="1"/>
</dbReference>
<evidence type="ECO:0000256" key="2">
    <source>
        <dbReference type="ARBA" id="ARBA00022747"/>
    </source>
</evidence>